<dbReference type="SUPFAM" id="SSF53098">
    <property type="entry name" value="Ribonuclease H-like"/>
    <property type="match status" value="1"/>
</dbReference>
<reference evidence="2" key="2">
    <citation type="submission" date="2023-06" db="EMBL/GenBank/DDBJ databases">
        <authorList>
            <person name="Ma L."/>
            <person name="Liu K.-W."/>
            <person name="Li Z."/>
            <person name="Hsiao Y.-Y."/>
            <person name="Qi Y."/>
            <person name="Fu T."/>
            <person name="Tang G."/>
            <person name="Zhang D."/>
            <person name="Sun W.-H."/>
            <person name="Liu D.-K."/>
            <person name="Li Y."/>
            <person name="Chen G.-Z."/>
            <person name="Liu X.-D."/>
            <person name="Liao X.-Y."/>
            <person name="Jiang Y.-T."/>
            <person name="Yu X."/>
            <person name="Hao Y."/>
            <person name="Huang J."/>
            <person name="Zhao X.-W."/>
            <person name="Ke S."/>
            <person name="Chen Y.-Y."/>
            <person name="Wu W.-L."/>
            <person name="Hsu J.-L."/>
            <person name="Lin Y.-F."/>
            <person name="Huang M.-D."/>
            <person name="Li C.-Y."/>
            <person name="Huang L."/>
            <person name="Wang Z.-W."/>
            <person name="Zhao X."/>
            <person name="Zhong W.-Y."/>
            <person name="Peng D.-H."/>
            <person name="Ahmad S."/>
            <person name="Lan S."/>
            <person name="Zhang J.-S."/>
            <person name="Tsai W.-C."/>
            <person name="Van De Peer Y."/>
            <person name="Liu Z.-J."/>
        </authorList>
    </citation>
    <scope>NUCLEOTIDE SEQUENCE</scope>
    <source>
        <strain evidence="2">SCP</strain>
        <tissue evidence="2">Leaves</tissue>
    </source>
</reference>
<dbReference type="PANTHER" id="PTHR47723:SF24">
    <property type="entry name" value="RNASE H TYPE-1 DOMAIN-CONTAINING PROTEIN"/>
    <property type="match status" value="1"/>
</dbReference>
<dbReference type="InterPro" id="IPR002156">
    <property type="entry name" value="RNaseH_domain"/>
</dbReference>
<sequence>MFGGKQFADLYDKPICEGNVKFEKAFYDAAIKDRLKNIYEATGVAITTTTDKIKNTDLLVEDVKMAASFPQLLAGSKFIRTAVFDFQCNTEQKEVHWCKNCELISQGQYCNHTTMEVQWKPFNNTQPPNVGHDSEIPPFGFHKVNFDCNASGDLYPAFVVRDGYYEVVAAKARVVKPKIGYSSYIGEYMALIDALEHCRKKHMKLWLEGDCKYNIQNLQKYKWITSEHLRATDELYSKKYSELMGAFTPPLVIASVPRDINKAADLLSRYMQCIADVDGNDEFEVTFSSIEAANPESEEGYPFNIDRMGIKNERLTMYNSWKDDAQGKTTWIGWNEVNR</sequence>
<name>A0AAV9AJ91_ACOGR</name>
<dbReference type="InterPro" id="IPR053151">
    <property type="entry name" value="RNase_H-like"/>
</dbReference>
<dbReference type="Gene3D" id="3.30.420.10">
    <property type="entry name" value="Ribonuclease H-like superfamily/Ribonuclease H"/>
    <property type="match status" value="1"/>
</dbReference>
<dbReference type="InterPro" id="IPR012337">
    <property type="entry name" value="RNaseH-like_sf"/>
</dbReference>
<dbReference type="GO" id="GO:0003676">
    <property type="term" value="F:nucleic acid binding"/>
    <property type="evidence" value="ECO:0007669"/>
    <property type="project" value="InterPro"/>
</dbReference>
<comment type="caution">
    <text evidence="2">The sequence shown here is derived from an EMBL/GenBank/DDBJ whole genome shotgun (WGS) entry which is preliminary data.</text>
</comment>
<dbReference type="Proteomes" id="UP001179952">
    <property type="component" value="Unassembled WGS sequence"/>
</dbReference>
<organism evidence="2 3">
    <name type="scientific">Acorus gramineus</name>
    <name type="common">Dwarf sweet flag</name>
    <dbReference type="NCBI Taxonomy" id="55184"/>
    <lineage>
        <taxon>Eukaryota</taxon>
        <taxon>Viridiplantae</taxon>
        <taxon>Streptophyta</taxon>
        <taxon>Embryophyta</taxon>
        <taxon>Tracheophyta</taxon>
        <taxon>Spermatophyta</taxon>
        <taxon>Magnoliopsida</taxon>
        <taxon>Liliopsida</taxon>
        <taxon>Acoraceae</taxon>
        <taxon>Acorus</taxon>
    </lineage>
</organism>
<proteinExistence type="predicted"/>
<protein>
    <recommendedName>
        <fullName evidence="1">RNase H type-1 domain-containing protein</fullName>
    </recommendedName>
</protein>
<dbReference type="GO" id="GO:0004523">
    <property type="term" value="F:RNA-DNA hybrid ribonuclease activity"/>
    <property type="evidence" value="ECO:0007669"/>
    <property type="project" value="InterPro"/>
</dbReference>
<evidence type="ECO:0000313" key="3">
    <source>
        <dbReference type="Proteomes" id="UP001179952"/>
    </source>
</evidence>
<accession>A0AAV9AJ91</accession>
<dbReference type="EMBL" id="JAUJYN010000009">
    <property type="protein sequence ID" value="KAK1264213.1"/>
    <property type="molecule type" value="Genomic_DNA"/>
</dbReference>
<evidence type="ECO:0000313" key="2">
    <source>
        <dbReference type="EMBL" id="KAK1264213.1"/>
    </source>
</evidence>
<dbReference type="Pfam" id="PF13456">
    <property type="entry name" value="RVT_3"/>
    <property type="match status" value="1"/>
</dbReference>
<reference evidence="2" key="1">
    <citation type="journal article" date="2023" name="Nat. Commun.">
        <title>Diploid and tetraploid genomes of Acorus and the evolution of monocots.</title>
        <authorList>
            <person name="Ma L."/>
            <person name="Liu K.W."/>
            <person name="Li Z."/>
            <person name="Hsiao Y.Y."/>
            <person name="Qi Y."/>
            <person name="Fu T."/>
            <person name="Tang G.D."/>
            <person name="Zhang D."/>
            <person name="Sun W.H."/>
            <person name="Liu D.K."/>
            <person name="Li Y."/>
            <person name="Chen G.Z."/>
            <person name="Liu X.D."/>
            <person name="Liao X.Y."/>
            <person name="Jiang Y.T."/>
            <person name="Yu X."/>
            <person name="Hao Y."/>
            <person name="Huang J."/>
            <person name="Zhao X.W."/>
            <person name="Ke S."/>
            <person name="Chen Y.Y."/>
            <person name="Wu W.L."/>
            <person name="Hsu J.L."/>
            <person name="Lin Y.F."/>
            <person name="Huang M.D."/>
            <person name="Li C.Y."/>
            <person name="Huang L."/>
            <person name="Wang Z.W."/>
            <person name="Zhao X."/>
            <person name="Zhong W.Y."/>
            <person name="Peng D.H."/>
            <person name="Ahmad S."/>
            <person name="Lan S."/>
            <person name="Zhang J.S."/>
            <person name="Tsai W.C."/>
            <person name="Van de Peer Y."/>
            <person name="Liu Z.J."/>
        </authorList>
    </citation>
    <scope>NUCLEOTIDE SEQUENCE</scope>
    <source>
        <strain evidence="2">SCP</strain>
    </source>
</reference>
<dbReference type="InterPro" id="IPR036397">
    <property type="entry name" value="RNaseH_sf"/>
</dbReference>
<feature type="domain" description="RNase H type-1" evidence="1">
    <location>
        <begin position="159"/>
        <end position="269"/>
    </location>
</feature>
<dbReference type="PANTHER" id="PTHR47723">
    <property type="entry name" value="OS05G0353850 PROTEIN"/>
    <property type="match status" value="1"/>
</dbReference>
<evidence type="ECO:0000259" key="1">
    <source>
        <dbReference type="Pfam" id="PF13456"/>
    </source>
</evidence>
<gene>
    <name evidence="2" type="ORF">QJS04_geneDACA021884</name>
</gene>
<keyword evidence="3" id="KW-1185">Reference proteome</keyword>
<dbReference type="AlphaFoldDB" id="A0AAV9AJ91"/>